<keyword evidence="1" id="KW-0732">Signal</keyword>
<reference evidence="3 4" key="1">
    <citation type="journal article" date="2018" name="PLoS Genet.">
        <title>Population sequencing reveals clonal diversity and ancestral inbreeding in the grapevine cultivar Chardonnay.</title>
        <authorList>
            <person name="Roach M.J."/>
            <person name="Johnson D.L."/>
            <person name="Bohlmann J."/>
            <person name="van Vuuren H.J."/>
            <person name="Jones S.J."/>
            <person name="Pretorius I.S."/>
            <person name="Schmidt S.A."/>
            <person name="Borneman A.R."/>
        </authorList>
    </citation>
    <scope>NUCLEOTIDE SEQUENCE [LARGE SCALE GENOMIC DNA]</scope>
    <source>
        <strain evidence="4">cv. Chardonnay</strain>
        <tissue evidence="3">Leaf</tissue>
    </source>
</reference>
<name>A0A438K3S6_VITVI</name>
<evidence type="ECO:0000256" key="1">
    <source>
        <dbReference type="SAM" id="SignalP"/>
    </source>
</evidence>
<evidence type="ECO:0000259" key="2">
    <source>
        <dbReference type="Pfam" id="PF13966"/>
    </source>
</evidence>
<comment type="caution">
    <text evidence="3">The sequence shown here is derived from an EMBL/GenBank/DDBJ whole genome shotgun (WGS) entry which is preliminary data.</text>
</comment>
<accession>A0A438K3S6</accession>
<feature type="domain" description="Reverse transcriptase zinc-binding" evidence="2">
    <location>
        <begin position="135"/>
        <end position="189"/>
    </location>
</feature>
<organism evidence="3 4">
    <name type="scientific">Vitis vinifera</name>
    <name type="common">Grape</name>
    <dbReference type="NCBI Taxonomy" id="29760"/>
    <lineage>
        <taxon>Eukaryota</taxon>
        <taxon>Viridiplantae</taxon>
        <taxon>Streptophyta</taxon>
        <taxon>Embryophyta</taxon>
        <taxon>Tracheophyta</taxon>
        <taxon>Spermatophyta</taxon>
        <taxon>Magnoliopsida</taxon>
        <taxon>eudicotyledons</taxon>
        <taxon>Gunneridae</taxon>
        <taxon>Pentapetalae</taxon>
        <taxon>rosids</taxon>
        <taxon>Vitales</taxon>
        <taxon>Vitaceae</taxon>
        <taxon>Viteae</taxon>
        <taxon>Vitis</taxon>
    </lineage>
</organism>
<feature type="signal peptide" evidence="1">
    <location>
        <begin position="1"/>
        <end position="25"/>
    </location>
</feature>
<protein>
    <submittedName>
        <fullName evidence="3">Tetratricopeptide repeat protein SKI3</fullName>
    </submittedName>
</protein>
<dbReference type="Proteomes" id="UP000288805">
    <property type="component" value="Unassembled WGS sequence"/>
</dbReference>
<dbReference type="InterPro" id="IPR026960">
    <property type="entry name" value="RVT-Znf"/>
</dbReference>
<evidence type="ECO:0000313" key="3">
    <source>
        <dbReference type="EMBL" id="RVX15853.1"/>
    </source>
</evidence>
<evidence type="ECO:0000313" key="4">
    <source>
        <dbReference type="Proteomes" id="UP000288805"/>
    </source>
</evidence>
<dbReference type="EMBL" id="QGNW01000017">
    <property type="protein sequence ID" value="RVX15853.1"/>
    <property type="molecule type" value="Genomic_DNA"/>
</dbReference>
<dbReference type="AlphaFoldDB" id="A0A438K3S6"/>
<sequence>MLKMLQHSCFLIATSFFAHLQLCRAYVAKDDFKNLRKEYIKCLELKTDYCIGWLCLKFMDPHHELQNDLSISELNFKECSKERKSSCNKWMALFDLLQGLISVQNQDFVCAEEFLAQACSLSDTESCIFLCHGLFTVKSFFLALSQFSGSPVFPTKFIWNSQVPFKVKSFVWLVAHKKINTNDLLQLRRPYKALSPDISKLCMKHGVICMELARQQCDSQYLSHAIKSLMKAQEISLIPLPFVPTLLAQAEASRGSKAKWEKNLCLEWFSWPPGMVFT</sequence>
<proteinExistence type="predicted"/>
<dbReference type="Pfam" id="PF13966">
    <property type="entry name" value="zf-RVT"/>
    <property type="match status" value="1"/>
</dbReference>
<gene>
    <name evidence="3" type="primary">SKI3_3</name>
    <name evidence="3" type="ORF">CK203_005802</name>
</gene>
<feature type="chain" id="PRO_5019572217" evidence="1">
    <location>
        <begin position="26"/>
        <end position="278"/>
    </location>
</feature>